<name>A0A0K0N5M0_9CAUD</name>
<dbReference type="OrthoDB" id="14343at10239"/>
<dbReference type="GeneID" id="26630973"/>
<dbReference type="InterPro" id="IPR006522">
    <property type="entry name" value="Phage_virion_morphogenesis"/>
</dbReference>
<reference evidence="1 2" key="1">
    <citation type="journal article" date="2015" name="Appl. Environ. Microbiol.">
        <title>Three of a Kind: Genetically Similar Tsukamurella Phages TIN2, TIN3, and TIN4.</title>
        <authorList>
            <person name="Dyson Z.A."/>
            <person name="Tucci J."/>
            <person name="Seviour R.J."/>
            <person name="Petrovski S."/>
        </authorList>
    </citation>
    <scope>NUCLEOTIDE SEQUENCE [LARGE SCALE GENOMIC DNA]</scope>
</reference>
<sequence length="164" mass="17702">MADLVLETVLDTKRPQLRLRAIQNKIEGAGLAAFMQGFAAPLLQDRAAERFNNQGDDASGAWQPLRDATISRREKQGYVPIKINDRTGALRAWVESANGRIVATKSAAVLEWPGTPSNKTIGKKLKVAQQGTNSPYTPARPVVAINSGDLLTILAAMEAWIGVP</sequence>
<evidence type="ECO:0000313" key="1">
    <source>
        <dbReference type="EMBL" id="AKJ71702.1"/>
    </source>
</evidence>
<evidence type="ECO:0008006" key="3">
    <source>
        <dbReference type="Google" id="ProtNLM"/>
    </source>
</evidence>
<dbReference type="EMBL" id="KR011062">
    <property type="protein sequence ID" value="AKJ71702.1"/>
    <property type="molecule type" value="Genomic_DNA"/>
</dbReference>
<protein>
    <recommendedName>
        <fullName evidence="3">Virion morphogenesis protein</fullName>
    </recommendedName>
</protein>
<dbReference type="Proteomes" id="UP000203853">
    <property type="component" value="Segment"/>
</dbReference>
<dbReference type="KEGG" id="vg:26630973"/>
<dbReference type="RefSeq" id="YP_009204447.1">
    <property type="nucleotide sequence ID" value="NC_028865.1"/>
</dbReference>
<organism evidence="1 2">
    <name type="scientific">Tsukamurella phage TIN2</name>
    <dbReference type="NCBI Taxonomy" id="1636545"/>
    <lineage>
        <taxon>Viruses</taxon>
        <taxon>Duplodnaviria</taxon>
        <taxon>Heunggongvirae</taxon>
        <taxon>Uroviricota</taxon>
        <taxon>Caudoviricetes</taxon>
        <taxon>Tinduovirus</taxon>
        <taxon>Tinduovirus TIN2</taxon>
    </lineage>
</organism>
<dbReference type="Pfam" id="PF05069">
    <property type="entry name" value="Phage_tail_S"/>
    <property type="match status" value="1"/>
</dbReference>
<proteinExistence type="predicted"/>
<gene>
    <name evidence="1" type="ORF">TIN2_12</name>
</gene>
<evidence type="ECO:0000313" key="2">
    <source>
        <dbReference type="Proteomes" id="UP000203853"/>
    </source>
</evidence>
<accession>A0A0K0N5M0</accession>
<keyword evidence="2" id="KW-1185">Reference proteome</keyword>